<dbReference type="NCBIfam" id="TIGR00615">
    <property type="entry name" value="recR"/>
    <property type="match status" value="1"/>
</dbReference>
<dbReference type="InterPro" id="IPR034137">
    <property type="entry name" value="TOPRIM_RecR"/>
</dbReference>
<evidence type="ECO:0000256" key="1">
    <source>
        <dbReference type="ARBA" id="ARBA00022723"/>
    </source>
</evidence>
<evidence type="ECO:0000256" key="2">
    <source>
        <dbReference type="ARBA" id="ARBA00022763"/>
    </source>
</evidence>
<dbReference type="PANTHER" id="PTHR30446:SF0">
    <property type="entry name" value="RECOMBINATION PROTEIN RECR"/>
    <property type="match status" value="1"/>
</dbReference>
<dbReference type="Pfam" id="PF13662">
    <property type="entry name" value="Toprim_4"/>
    <property type="match status" value="1"/>
</dbReference>
<keyword evidence="5" id="KW-0233">DNA recombination</keyword>
<dbReference type="InterPro" id="IPR006171">
    <property type="entry name" value="TOPRIM_dom"/>
</dbReference>
<comment type="caution">
    <text evidence="8">The sequence shown here is derived from an EMBL/GenBank/DDBJ whole genome shotgun (WGS) entry which is preliminary data.</text>
</comment>
<dbReference type="EMBL" id="VSSQ01027109">
    <property type="protein sequence ID" value="MPM76168.1"/>
    <property type="molecule type" value="Genomic_DNA"/>
</dbReference>
<dbReference type="GO" id="GO:0006281">
    <property type="term" value="P:DNA repair"/>
    <property type="evidence" value="ECO:0007669"/>
    <property type="project" value="UniProtKB-KW"/>
</dbReference>
<dbReference type="Gene3D" id="3.40.1360.10">
    <property type="match status" value="1"/>
</dbReference>
<evidence type="ECO:0000313" key="8">
    <source>
        <dbReference type="EMBL" id="MPM76168.1"/>
    </source>
</evidence>
<reference evidence="8" key="1">
    <citation type="submission" date="2019-08" db="EMBL/GenBank/DDBJ databases">
        <authorList>
            <person name="Kucharzyk K."/>
            <person name="Murdoch R.W."/>
            <person name="Higgins S."/>
            <person name="Loffler F."/>
        </authorList>
    </citation>
    <scope>NUCLEOTIDE SEQUENCE</scope>
</reference>
<proteinExistence type="inferred from homology"/>
<dbReference type="Pfam" id="PF02132">
    <property type="entry name" value="RecR_ZnF"/>
    <property type="match status" value="1"/>
</dbReference>
<dbReference type="GO" id="GO:0008270">
    <property type="term" value="F:zinc ion binding"/>
    <property type="evidence" value="ECO:0007669"/>
    <property type="project" value="UniProtKB-KW"/>
</dbReference>
<gene>
    <name evidence="8" type="primary">recR_37</name>
    <name evidence="8" type="ORF">SDC9_123164</name>
</gene>
<dbReference type="InterPro" id="IPR023627">
    <property type="entry name" value="Rcmb_RecR"/>
</dbReference>
<accession>A0A645CGZ7</accession>
<dbReference type="SMART" id="SM00493">
    <property type="entry name" value="TOPRIM"/>
    <property type="match status" value="1"/>
</dbReference>
<dbReference type="HAMAP" id="MF_00017">
    <property type="entry name" value="RecR"/>
    <property type="match status" value="1"/>
</dbReference>
<dbReference type="PROSITE" id="PS50880">
    <property type="entry name" value="TOPRIM"/>
    <property type="match status" value="1"/>
</dbReference>
<dbReference type="GO" id="GO:0003677">
    <property type="term" value="F:DNA binding"/>
    <property type="evidence" value="ECO:0007669"/>
    <property type="project" value="InterPro"/>
</dbReference>
<evidence type="ECO:0000256" key="5">
    <source>
        <dbReference type="ARBA" id="ARBA00023172"/>
    </source>
</evidence>
<dbReference type="InterPro" id="IPR000093">
    <property type="entry name" value="DNA_Rcmb_RecR"/>
</dbReference>
<dbReference type="Gene3D" id="1.10.8.420">
    <property type="entry name" value="RecR Domain 1"/>
    <property type="match status" value="1"/>
</dbReference>
<dbReference type="SUPFAM" id="SSF111304">
    <property type="entry name" value="Recombination protein RecR"/>
    <property type="match status" value="1"/>
</dbReference>
<dbReference type="AlphaFoldDB" id="A0A645CGZ7"/>
<keyword evidence="3" id="KW-0863">Zinc-finger</keyword>
<evidence type="ECO:0000259" key="7">
    <source>
        <dbReference type="PROSITE" id="PS50880"/>
    </source>
</evidence>
<dbReference type="Gene3D" id="6.10.250.240">
    <property type="match status" value="1"/>
</dbReference>
<dbReference type="PROSITE" id="PS01300">
    <property type="entry name" value="RECR"/>
    <property type="match status" value="1"/>
</dbReference>
<feature type="domain" description="Toprim" evidence="7">
    <location>
        <begin position="80"/>
        <end position="175"/>
    </location>
</feature>
<evidence type="ECO:0000256" key="6">
    <source>
        <dbReference type="ARBA" id="ARBA00023204"/>
    </source>
</evidence>
<dbReference type="Gene3D" id="3.30.60.80">
    <property type="match status" value="1"/>
</dbReference>
<dbReference type="CDD" id="cd01025">
    <property type="entry name" value="TOPRIM_recR"/>
    <property type="match status" value="1"/>
</dbReference>
<dbReference type="InterPro" id="IPR015967">
    <property type="entry name" value="Rcmb_RecR_Znf"/>
</dbReference>
<organism evidence="8">
    <name type="scientific">bioreactor metagenome</name>
    <dbReference type="NCBI Taxonomy" id="1076179"/>
    <lineage>
        <taxon>unclassified sequences</taxon>
        <taxon>metagenomes</taxon>
        <taxon>ecological metagenomes</taxon>
    </lineage>
</organism>
<keyword evidence="2" id="KW-0227">DNA damage</keyword>
<evidence type="ECO:0000256" key="3">
    <source>
        <dbReference type="ARBA" id="ARBA00022771"/>
    </source>
</evidence>
<keyword evidence="4" id="KW-0862">Zinc</keyword>
<name>A0A645CGZ7_9ZZZZ</name>
<keyword evidence="6" id="KW-0234">DNA repair</keyword>
<sequence>MENLKALERLINSLAKLPSVGQKSAERMAYAMLEMKDEDLQEFSDAIKNLKSSIHRCQICGNYTEEEICPICKDNERDKSAIIVVSYPKDVIAIEKAESFNGTYHVLGGVISPSKGKTIEDLNIPNLIARLKDGKVKEVILAMNPNVDGETTALYLARKLEDYNVSITRLAYGLQIGGALDYTDALTLSKALEGRRKI</sequence>
<evidence type="ECO:0000256" key="4">
    <source>
        <dbReference type="ARBA" id="ARBA00022833"/>
    </source>
</evidence>
<dbReference type="PANTHER" id="PTHR30446">
    <property type="entry name" value="RECOMBINATION PROTEIN RECR"/>
    <property type="match status" value="1"/>
</dbReference>
<dbReference type="GO" id="GO:0006310">
    <property type="term" value="P:DNA recombination"/>
    <property type="evidence" value="ECO:0007669"/>
    <property type="project" value="UniProtKB-KW"/>
</dbReference>
<dbReference type="Pfam" id="PF21175">
    <property type="entry name" value="RecR_C"/>
    <property type="match status" value="1"/>
</dbReference>
<protein>
    <submittedName>
        <fullName evidence="8">Recombination protein RecR</fullName>
    </submittedName>
</protein>
<dbReference type="Pfam" id="PF21176">
    <property type="entry name" value="RecR_HhH"/>
    <property type="match status" value="1"/>
</dbReference>
<keyword evidence="1" id="KW-0479">Metal-binding</keyword>